<evidence type="ECO:0000313" key="1">
    <source>
        <dbReference type="EMBL" id="GAA4741750.1"/>
    </source>
</evidence>
<keyword evidence="2" id="KW-1185">Reference proteome</keyword>
<dbReference type="RefSeq" id="WP_345312497.1">
    <property type="nucleotide sequence ID" value="NZ_BAABIE010000003.1"/>
</dbReference>
<dbReference type="EMBL" id="BAABIE010000003">
    <property type="protein sequence ID" value="GAA4741750.1"/>
    <property type="molecule type" value="Genomic_DNA"/>
</dbReference>
<organism evidence="1 2">
    <name type="scientific">Gordonia alkaliphila</name>
    <dbReference type="NCBI Taxonomy" id="1053547"/>
    <lineage>
        <taxon>Bacteria</taxon>
        <taxon>Bacillati</taxon>
        <taxon>Actinomycetota</taxon>
        <taxon>Actinomycetes</taxon>
        <taxon>Mycobacteriales</taxon>
        <taxon>Gordoniaceae</taxon>
        <taxon>Gordonia</taxon>
    </lineage>
</organism>
<gene>
    <name evidence="1" type="ORF">GCM10023217_07580</name>
</gene>
<evidence type="ECO:0008006" key="3">
    <source>
        <dbReference type="Google" id="ProtNLM"/>
    </source>
</evidence>
<comment type="caution">
    <text evidence="1">The sequence shown here is derived from an EMBL/GenBank/DDBJ whole genome shotgun (WGS) entry which is preliminary data.</text>
</comment>
<sequence>MITRQLVDTDKFNPAPSLPYNLRVLDFQGAMQDVYDFFYDVNVHFQDRSLPRLDDMLRPAICSGVISDMLTESLAKHSRSLTVNTYHNGHPDLLVRGVYPNDKVKSGSEGVEIKSTRNKGGAVDTHGARKQWMCVFVYTVDNTTEPATDRHPLTFTEVYLGEVVPDDFRRNERGELGTRTSTLDRDGIAKLRESWVYLDKD</sequence>
<reference evidence="2" key="1">
    <citation type="journal article" date="2019" name="Int. J. Syst. Evol. Microbiol.">
        <title>The Global Catalogue of Microorganisms (GCM) 10K type strain sequencing project: providing services to taxonomists for standard genome sequencing and annotation.</title>
        <authorList>
            <consortium name="The Broad Institute Genomics Platform"/>
            <consortium name="The Broad Institute Genome Sequencing Center for Infectious Disease"/>
            <person name="Wu L."/>
            <person name="Ma J."/>
        </authorList>
    </citation>
    <scope>NUCLEOTIDE SEQUENCE [LARGE SCALE GENOMIC DNA]</scope>
    <source>
        <strain evidence="2">JCM 18077</strain>
    </source>
</reference>
<protein>
    <recommendedName>
        <fullName evidence="3">Restriction endonuclease</fullName>
    </recommendedName>
</protein>
<dbReference type="Proteomes" id="UP001500822">
    <property type="component" value="Unassembled WGS sequence"/>
</dbReference>
<name>A0ABP8YY52_9ACTN</name>
<evidence type="ECO:0000313" key="2">
    <source>
        <dbReference type="Proteomes" id="UP001500822"/>
    </source>
</evidence>
<accession>A0ABP8YY52</accession>
<proteinExistence type="predicted"/>